<accession>A0A5C5VHI8</accession>
<evidence type="ECO:0000259" key="2">
    <source>
        <dbReference type="Pfam" id="PF03781"/>
    </source>
</evidence>
<gene>
    <name evidence="3" type="primary">egtB_2</name>
    <name evidence="3" type="ORF">KOR34_30620</name>
</gene>
<evidence type="ECO:0000313" key="4">
    <source>
        <dbReference type="Proteomes" id="UP000316714"/>
    </source>
</evidence>
<dbReference type="EC" id="1.8.-.-" evidence="3"/>
<dbReference type="Proteomes" id="UP000316714">
    <property type="component" value="Unassembled WGS sequence"/>
</dbReference>
<dbReference type="PANTHER" id="PTHR23150">
    <property type="entry name" value="SULFATASE MODIFYING FACTOR 1, 2"/>
    <property type="match status" value="1"/>
</dbReference>
<dbReference type="InterPro" id="IPR016187">
    <property type="entry name" value="CTDL_fold"/>
</dbReference>
<name>A0A5C5VHI8_9BACT</name>
<feature type="domain" description="Sulfatase-modifying factor enzyme-like" evidence="2">
    <location>
        <begin position="144"/>
        <end position="398"/>
    </location>
</feature>
<comment type="caution">
    <text evidence="3">The sequence shown here is derived from an EMBL/GenBank/DDBJ whole genome shotgun (WGS) entry which is preliminary data.</text>
</comment>
<dbReference type="InterPro" id="IPR042095">
    <property type="entry name" value="SUMF_sf"/>
</dbReference>
<evidence type="ECO:0000256" key="1">
    <source>
        <dbReference type="SAM" id="MobiDB-lite"/>
    </source>
</evidence>
<dbReference type="AlphaFoldDB" id="A0A5C5VHI8"/>
<dbReference type="RefSeq" id="WP_146565383.1">
    <property type="nucleotide sequence ID" value="NZ_SIHJ01000001.1"/>
</dbReference>
<dbReference type="InterPro" id="IPR051043">
    <property type="entry name" value="Sulfatase_Mod_Factor_Kinase"/>
</dbReference>
<dbReference type="EMBL" id="SIHJ01000001">
    <property type="protein sequence ID" value="TWT38094.1"/>
    <property type="molecule type" value="Genomic_DNA"/>
</dbReference>
<dbReference type="OrthoDB" id="9812426at2"/>
<keyword evidence="4" id="KW-1185">Reference proteome</keyword>
<proteinExistence type="predicted"/>
<reference evidence="3 4" key="1">
    <citation type="submission" date="2019-02" db="EMBL/GenBank/DDBJ databases">
        <title>Deep-cultivation of Planctomycetes and their phenomic and genomic characterization uncovers novel biology.</title>
        <authorList>
            <person name="Wiegand S."/>
            <person name="Jogler M."/>
            <person name="Boedeker C."/>
            <person name="Pinto D."/>
            <person name="Vollmers J."/>
            <person name="Rivas-Marin E."/>
            <person name="Kohn T."/>
            <person name="Peeters S.H."/>
            <person name="Heuer A."/>
            <person name="Rast P."/>
            <person name="Oberbeckmann S."/>
            <person name="Bunk B."/>
            <person name="Jeske O."/>
            <person name="Meyerdierks A."/>
            <person name="Storesund J.E."/>
            <person name="Kallscheuer N."/>
            <person name="Luecker S."/>
            <person name="Lage O.M."/>
            <person name="Pohl T."/>
            <person name="Merkel B.J."/>
            <person name="Hornburger P."/>
            <person name="Mueller R.-W."/>
            <person name="Bruemmer F."/>
            <person name="Labrenz M."/>
            <person name="Spormann A.M."/>
            <person name="Op Den Camp H."/>
            <person name="Overmann J."/>
            <person name="Amann R."/>
            <person name="Jetten M.S.M."/>
            <person name="Mascher T."/>
            <person name="Medema M.H."/>
            <person name="Devos D.P."/>
            <person name="Kaster A.-K."/>
            <person name="Ovreas L."/>
            <person name="Rohde M."/>
            <person name="Galperin M.Y."/>
            <person name="Jogler C."/>
        </authorList>
    </citation>
    <scope>NUCLEOTIDE SEQUENCE [LARGE SCALE GENOMIC DNA]</scope>
    <source>
        <strain evidence="3 4">KOR34</strain>
    </source>
</reference>
<dbReference type="Gene3D" id="3.90.1580.10">
    <property type="entry name" value="paralog of FGE (formylglycine-generating enzyme)"/>
    <property type="match status" value="1"/>
</dbReference>
<feature type="region of interest" description="Disordered" evidence="1">
    <location>
        <begin position="70"/>
        <end position="107"/>
    </location>
</feature>
<evidence type="ECO:0000313" key="3">
    <source>
        <dbReference type="EMBL" id="TWT38094.1"/>
    </source>
</evidence>
<dbReference type="SUPFAM" id="SSF56436">
    <property type="entry name" value="C-type lectin-like"/>
    <property type="match status" value="1"/>
</dbReference>
<dbReference type="Pfam" id="PF03781">
    <property type="entry name" value="FGE-sulfatase"/>
    <property type="match status" value="1"/>
</dbReference>
<sequence>MTAAILTPLRACLRWSEWLDSELTIGAAGVALLLIGLAFGQPVLAGAGAVGACMVARNLIKRSGRFGPVAGGDDWAGPRQGAGGPQQQDTPPRAPRPRKPSTSEGDLIDEMLADRRYALLLRPETASQIDREQYVRAIRALDEAMALTPAGSVLVGVAAERETLGHEATANLLEAGSEAVARVEPCYLDRYTVTNADFQCFVDAGGYEALEFWPEEALPALFDFVDQTGVTSPRFWRDGHHTPGEEDLPVVGVSWYEAVAYARWVGKRLPNDAEWTKSCAWPVESAPGRVAQRRYPWGESFDTRKANLWSAGHGKPVAVDVYPDGATVGGLEQMVGNVWEWTSSTLDETTPQSVKFPSALRTIRGGAYNTYFENQATCHFQSAEHPLSRRPNIGIRLAISMDVLASASQGAGEQAVQP</sequence>
<dbReference type="GO" id="GO:0016491">
    <property type="term" value="F:oxidoreductase activity"/>
    <property type="evidence" value="ECO:0007669"/>
    <property type="project" value="UniProtKB-KW"/>
</dbReference>
<keyword evidence="3" id="KW-0560">Oxidoreductase</keyword>
<organism evidence="3 4">
    <name type="scientific">Posidoniimonas corsicana</name>
    <dbReference type="NCBI Taxonomy" id="1938618"/>
    <lineage>
        <taxon>Bacteria</taxon>
        <taxon>Pseudomonadati</taxon>
        <taxon>Planctomycetota</taxon>
        <taxon>Planctomycetia</taxon>
        <taxon>Pirellulales</taxon>
        <taxon>Lacipirellulaceae</taxon>
        <taxon>Posidoniimonas</taxon>
    </lineage>
</organism>
<dbReference type="InterPro" id="IPR005532">
    <property type="entry name" value="SUMF_dom"/>
</dbReference>
<protein>
    <submittedName>
        <fullName evidence="3">Iron(II)-dependent oxidoreductase EgtB</fullName>
        <ecNumber evidence="3">1.8.-.-</ecNumber>
    </submittedName>
</protein>
<dbReference type="PANTHER" id="PTHR23150:SF36">
    <property type="entry name" value="HERCYNINE OXYGENASE"/>
    <property type="match status" value="1"/>
</dbReference>